<reference evidence="2 3" key="1">
    <citation type="journal article" date="2014" name="Nature">
        <title>An environmental bacterial taxon with a large and distinct metabolic repertoire.</title>
        <authorList>
            <person name="Wilson M.C."/>
            <person name="Mori T."/>
            <person name="Ruckert C."/>
            <person name="Uria A.R."/>
            <person name="Helf M.J."/>
            <person name="Takada K."/>
            <person name="Gernert C."/>
            <person name="Steffens U.A."/>
            <person name="Heycke N."/>
            <person name="Schmitt S."/>
            <person name="Rinke C."/>
            <person name="Helfrich E.J."/>
            <person name="Brachmann A.O."/>
            <person name="Gurgui C."/>
            <person name="Wakimoto T."/>
            <person name="Kracht M."/>
            <person name="Crusemann M."/>
            <person name="Hentschel U."/>
            <person name="Abe I."/>
            <person name="Matsunaga S."/>
            <person name="Kalinowski J."/>
            <person name="Takeyama H."/>
            <person name="Piel J."/>
        </authorList>
    </citation>
    <scope>NUCLEOTIDE SEQUENCE [LARGE SCALE GENOMIC DNA]</scope>
    <source>
        <strain evidence="3">TSY2</strain>
    </source>
</reference>
<keyword evidence="1" id="KW-1133">Transmembrane helix</keyword>
<dbReference type="Proteomes" id="UP000019140">
    <property type="component" value="Unassembled WGS sequence"/>
</dbReference>
<dbReference type="AlphaFoldDB" id="W4L5H4"/>
<evidence type="ECO:0000313" key="2">
    <source>
        <dbReference type="EMBL" id="ETW93144.1"/>
    </source>
</evidence>
<dbReference type="PANTHER" id="PTHR43424">
    <property type="entry name" value="LOCUS PUTATIVE PROTEIN 1-RELATED"/>
    <property type="match status" value="1"/>
</dbReference>
<keyword evidence="1" id="KW-0812">Transmembrane</keyword>
<protein>
    <submittedName>
        <fullName evidence="2">Uncharacterized protein</fullName>
    </submittedName>
</protein>
<gene>
    <name evidence="2" type="ORF">ETSY2_51935</name>
</gene>
<evidence type="ECO:0000313" key="3">
    <source>
        <dbReference type="Proteomes" id="UP000019140"/>
    </source>
</evidence>
<feature type="transmembrane region" description="Helical" evidence="1">
    <location>
        <begin position="53"/>
        <end position="76"/>
    </location>
</feature>
<dbReference type="InterPro" id="IPR052556">
    <property type="entry name" value="PolySynth_Transporter"/>
</dbReference>
<name>W4L5H4_9BACT</name>
<evidence type="ECO:0000256" key="1">
    <source>
        <dbReference type="SAM" id="Phobius"/>
    </source>
</evidence>
<feature type="transmembrane region" description="Helical" evidence="1">
    <location>
        <begin position="167"/>
        <end position="188"/>
    </location>
</feature>
<feature type="transmembrane region" description="Helical" evidence="1">
    <location>
        <begin position="139"/>
        <end position="161"/>
    </location>
</feature>
<proteinExistence type="predicted"/>
<dbReference type="HOGENOM" id="CLU_1292468_0_0_7"/>
<keyword evidence="3" id="KW-1185">Reference proteome</keyword>
<comment type="caution">
    <text evidence="2">The sequence shown here is derived from an EMBL/GenBank/DDBJ whole genome shotgun (WGS) entry which is preliminary data.</text>
</comment>
<accession>W4L5H4</accession>
<organism evidence="2 3">
    <name type="scientific">Candidatus Entotheonella gemina</name>
    <dbReference type="NCBI Taxonomy" id="1429439"/>
    <lineage>
        <taxon>Bacteria</taxon>
        <taxon>Pseudomonadati</taxon>
        <taxon>Nitrospinota/Tectimicrobiota group</taxon>
        <taxon>Candidatus Tectimicrobiota</taxon>
        <taxon>Candidatus Entotheonellia</taxon>
        <taxon>Candidatus Entotheonellales</taxon>
        <taxon>Candidatus Entotheonellaceae</taxon>
        <taxon>Candidatus Entotheonella</taxon>
    </lineage>
</organism>
<feature type="transmembrane region" description="Helical" evidence="1">
    <location>
        <begin position="83"/>
        <end position="102"/>
    </location>
</feature>
<sequence length="213" mass="22982">MRLLIMISLPVAMSFTFLAESLVWLVGGGQFINRLETVSFLGREFTFLGGADLALQVVIWSIPIGFINSVTQFVLIAVNQQRYLTKAFVLGVVFNTVGNLLLIPNFGYLGAAFVTILSEFSLLFPFYYSIKRHVGVVPWTLLIASPALSTIIMGTAIFGLVGLGFNAWAAVTIGWVAYTVMLTVSGGFRGEDMAAIGNALPLGPLKRLLPVSG</sequence>
<dbReference type="EMBL" id="AZHX01002709">
    <property type="protein sequence ID" value="ETW93144.1"/>
    <property type="molecule type" value="Genomic_DNA"/>
</dbReference>
<dbReference type="PANTHER" id="PTHR43424:SF1">
    <property type="entry name" value="LOCUS PUTATIVE PROTEIN 1-RELATED"/>
    <property type="match status" value="1"/>
</dbReference>
<keyword evidence="1" id="KW-0472">Membrane</keyword>
<feature type="transmembrane region" description="Helical" evidence="1">
    <location>
        <begin position="108"/>
        <end position="127"/>
    </location>
</feature>